<name>A0A6A5R3L8_9PLEO</name>
<dbReference type="EMBL" id="ML979043">
    <property type="protein sequence ID" value="KAF1922243.1"/>
    <property type="molecule type" value="Genomic_DNA"/>
</dbReference>
<proteinExistence type="predicted"/>
<evidence type="ECO:0000313" key="2">
    <source>
        <dbReference type="EMBL" id="KAF1922243.1"/>
    </source>
</evidence>
<keyword evidence="1" id="KW-0472">Membrane</keyword>
<keyword evidence="1" id="KW-1133">Transmembrane helix</keyword>
<reference evidence="2" key="1">
    <citation type="journal article" date="2020" name="Stud. Mycol.">
        <title>101 Dothideomycetes genomes: a test case for predicting lifestyles and emergence of pathogens.</title>
        <authorList>
            <person name="Haridas S."/>
            <person name="Albert R."/>
            <person name="Binder M."/>
            <person name="Bloem J."/>
            <person name="Labutti K."/>
            <person name="Salamov A."/>
            <person name="Andreopoulos B."/>
            <person name="Baker S."/>
            <person name="Barry K."/>
            <person name="Bills G."/>
            <person name="Bluhm B."/>
            <person name="Cannon C."/>
            <person name="Castanera R."/>
            <person name="Culley D."/>
            <person name="Daum C."/>
            <person name="Ezra D."/>
            <person name="Gonzalez J."/>
            <person name="Henrissat B."/>
            <person name="Kuo A."/>
            <person name="Liang C."/>
            <person name="Lipzen A."/>
            <person name="Lutzoni F."/>
            <person name="Magnuson J."/>
            <person name="Mondo S."/>
            <person name="Nolan M."/>
            <person name="Ohm R."/>
            <person name="Pangilinan J."/>
            <person name="Park H.-J."/>
            <person name="Ramirez L."/>
            <person name="Alfaro M."/>
            <person name="Sun H."/>
            <person name="Tritt A."/>
            <person name="Yoshinaga Y."/>
            <person name="Zwiers L.-H."/>
            <person name="Turgeon B."/>
            <person name="Goodwin S."/>
            <person name="Spatafora J."/>
            <person name="Crous P."/>
            <person name="Grigoriev I."/>
        </authorList>
    </citation>
    <scope>NUCLEOTIDE SEQUENCE</scope>
    <source>
        <strain evidence="2">CBS 183.55</strain>
    </source>
</reference>
<keyword evidence="3" id="KW-1185">Reference proteome</keyword>
<dbReference type="RefSeq" id="XP_033442497.1">
    <property type="nucleotide sequence ID" value="XM_033594583.1"/>
</dbReference>
<sequence length="238" mass="25182">MLASSSPSCSGGSVAVSITSGLPRSRKFFIASSFSRQFLAVNARWHSSITIRCSSPFAFSIRAYPRKLPALVMSPAASALTTTTDAGLLSPCFHSMHSTLDSWICLTRSSISAWYGTTTTVTPGPSTQAGTVNSKLLPPPVGSTTISSVCFSSTATCCSPRWIASARASATQTSFSLSSPASPDDMLMLISLFAILLGPTYFVLLLSTPKKRCHATLSSRNASIDRTLRCFTISISTL</sequence>
<feature type="transmembrane region" description="Helical" evidence="1">
    <location>
        <begin position="186"/>
        <end position="206"/>
    </location>
</feature>
<protein>
    <submittedName>
        <fullName evidence="2">Uncharacterized protein</fullName>
    </submittedName>
</protein>
<dbReference type="GeneID" id="54352251"/>
<evidence type="ECO:0000313" key="3">
    <source>
        <dbReference type="Proteomes" id="UP000800082"/>
    </source>
</evidence>
<dbReference type="Proteomes" id="UP000800082">
    <property type="component" value="Unassembled WGS sequence"/>
</dbReference>
<organism evidence="2 3">
    <name type="scientific">Didymella exigua CBS 183.55</name>
    <dbReference type="NCBI Taxonomy" id="1150837"/>
    <lineage>
        <taxon>Eukaryota</taxon>
        <taxon>Fungi</taxon>
        <taxon>Dikarya</taxon>
        <taxon>Ascomycota</taxon>
        <taxon>Pezizomycotina</taxon>
        <taxon>Dothideomycetes</taxon>
        <taxon>Pleosporomycetidae</taxon>
        <taxon>Pleosporales</taxon>
        <taxon>Pleosporineae</taxon>
        <taxon>Didymellaceae</taxon>
        <taxon>Didymella</taxon>
    </lineage>
</organism>
<evidence type="ECO:0000256" key="1">
    <source>
        <dbReference type="SAM" id="Phobius"/>
    </source>
</evidence>
<dbReference type="AlphaFoldDB" id="A0A6A5R3L8"/>
<keyword evidence="1" id="KW-0812">Transmembrane</keyword>
<gene>
    <name evidence="2" type="ORF">M421DRAFT_427116</name>
</gene>
<accession>A0A6A5R3L8</accession>